<dbReference type="Pfam" id="PF11303">
    <property type="entry name" value="DUF3105"/>
    <property type="match status" value="1"/>
</dbReference>
<dbReference type="OrthoDB" id="5960270at2759"/>
<dbReference type="AlphaFoldDB" id="A0A2T7PCW3"/>
<evidence type="ECO:0008006" key="4">
    <source>
        <dbReference type="Google" id="ProtNLM"/>
    </source>
</evidence>
<accession>A0A2T7PCW3</accession>
<evidence type="ECO:0000313" key="2">
    <source>
        <dbReference type="EMBL" id="PVD31266.1"/>
    </source>
</evidence>
<comment type="caution">
    <text evidence="2">The sequence shown here is derived from an EMBL/GenBank/DDBJ whole genome shotgun (WGS) entry which is preliminary data.</text>
</comment>
<evidence type="ECO:0000313" key="3">
    <source>
        <dbReference type="Proteomes" id="UP000245119"/>
    </source>
</evidence>
<dbReference type="PANTHER" id="PTHR34179">
    <property type="entry name" value="TUMOR PROTEIN P53-INDUCIBLE PROTEIN 13"/>
    <property type="match status" value="1"/>
</dbReference>
<dbReference type="EMBL" id="PZQS01000004">
    <property type="protein sequence ID" value="PVD31266.1"/>
    <property type="molecule type" value="Genomic_DNA"/>
</dbReference>
<feature type="chain" id="PRO_5015531507" description="DUF3105 domain-containing protein" evidence="1">
    <location>
        <begin position="26"/>
        <end position="330"/>
    </location>
</feature>
<name>A0A2T7PCW3_POMCA</name>
<dbReference type="STRING" id="400727.A0A2T7PCW3"/>
<reference evidence="2 3" key="1">
    <citation type="submission" date="2018-04" db="EMBL/GenBank/DDBJ databases">
        <title>The genome of golden apple snail Pomacea canaliculata provides insight into stress tolerance and invasive adaptation.</title>
        <authorList>
            <person name="Liu C."/>
            <person name="Liu B."/>
            <person name="Ren Y."/>
            <person name="Zhang Y."/>
            <person name="Wang H."/>
            <person name="Li S."/>
            <person name="Jiang F."/>
            <person name="Yin L."/>
            <person name="Zhang G."/>
            <person name="Qian W."/>
            <person name="Fan W."/>
        </authorList>
    </citation>
    <scope>NUCLEOTIDE SEQUENCE [LARGE SCALE GENOMIC DNA]</scope>
    <source>
        <strain evidence="2">SZHN2017</strain>
        <tissue evidence="2">Muscle</tissue>
    </source>
</reference>
<dbReference type="PANTHER" id="PTHR34179:SF1">
    <property type="entry name" value="TUMOR PROTEIN P53-INDUCIBLE PROTEIN 13"/>
    <property type="match status" value="1"/>
</dbReference>
<evidence type="ECO:0000256" key="1">
    <source>
        <dbReference type="SAM" id="SignalP"/>
    </source>
</evidence>
<organism evidence="2 3">
    <name type="scientific">Pomacea canaliculata</name>
    <name type="common">Golden apple snail</name>
    <dbReference type="NCBI Taxonomy" id="400727"/>
    <lineage>
        <taxon>Eukaryota</taxon>
        <taxon>Metazoa</taxon>
        <taxon>Spiralia</taxon>
        <taxon>Lophotrochozoa</taxon>
        <taxon>Mollusca</taxon>
        <taxon>Gastropoda</taxon>
        <taxon>Caenogastropoda</taxon>
        <taxon>Architaenioglossa</taxon>
        <taxon>Ampullarioidea</taxon>
        <taxon>Ampullariidae</taxon>
        <taxon>Pomacea</taxon>
    </lineage>
</organism>
<gene>
    <name evidence="2" type="ORF">C0Q70_06678</name>
</gene>
<proteinExistence type="predicted"/>
<dbReference type="InterPro" id="IPR021454">
    <property type="entry name" value="DUF3105"/>
</dbReference>
<sequence length="330" mass="37025">MRKPLEVTLIVMAWLLCNHPTPVATDSQIKALRHNHRLYRSPHENTPLTTSDPHGGVPMGISNSLCDDAETYLEVDWDPASKQEYTCDSESALKPPLHQCLPDPIVYSEAIPTSGAHRPLWPRYGEYDYVPPQRWLHSLEHGGIVFLYHPCADAKQVEQLREIAKGCLYKHIITPNKNLSLDTPYAALAWGCKLLMSSVVPSRVVTFIKEHALKGHEGHVNADGQYSKALRVPATHQLYEEDTEASLCHMLTSEGNNNQDSLAVHGEDGKTFSSTGETKSSSDRYFSSVSDIVNRIAADSARRRSRLDEESAKLNRNIQKLITAFRKFQQ</sequence>
<feature type="signal peptide" evidence="1">
    <location>
        <begin position="1"/>
        <end position="25"/>
    </location>
</feature>
<keyword evidence="1" id="KW-0732">Signal</keyword>
<protein>
    <recommendedName>
        <fullName evidence="4">DUF3105 domain-containing protein</fullName>
    </recommendedName>
</protein>
<keyword evidence="3" id="KW-1185">Reference proteome</keyword>
<dbReference type="Proteomes" id="UP000245119">
    <property type="component" value="Linkage Group LG4"/>
</dbReference>
<dbReference type="GO" id="GO:0005737">
    <property type="term" value="C:cytoplasm"/>
    <property type="evidence" value="ECO:0007669"/>
    <property type="project" value="TreeGrafter"/>
</dbReference>